<dbReference type="Pfam" id="PF02195">
    <property type="entry name" value="ParB_N"/>
    <property type="match status" value="1"/>
</dbReference>
<evidence type="ECO:0000313" key="3">
    <source>
        <dbReference type="Proteomes" id="UP001222800"/>
    </source>
</evidence>
<gene>
    <name evidence="2" type="ORF">P4S50_01830</name>
</gene>
<sequence length="343" mass="38827">MVENKKKRTETFASIFGDEPDDIVEESKDNTGTTMLNIDDLIPFENHPFKLYEGARLDDMVESIKNFGIIVPIVVRKKDDKYQILSGHNRANSAKIVGISEVPAIIKENLTEEEATLIVTETNLMQRSFADLLHSERATVIATRHNAMKKQGVRTDLLNEIEKLSKAPNTQDTLTSCPMGTKLDTKQEIGAEYNLSSRSVARYLRINKLSDQLKALVDEGKVAMRAGVDLSYLSNDNQEMIEAIISENTFKVDIKKAASLRIYDKNGQLTWDTAKAIISGEINKKEKKPKGIKIQPKIISKYFSPEEDKKDIESIIEKALELYFNKIKDVEVIIEEEEECEQI</sequence>
<feature type="domain" description="ParB-like N-terminal" evidence="1">
    <location>
        <begin position="34"/>
        <end position="123"/>
    </location>
</feature>
<dbReference type="PANTHER" id="PTHR33375:SF1">
    <property type="entry name" value="CHROMOSOME-PARTITIONING PROTEIN PARB-RELATED"/>
    <property type="match status" value="1"/>
</dbReference>
<dbReference type="CDD" id="cd16408">
    <property type="entry name" value="ParB_N_like"/>
    <property type="match status" value="1"/>
</dbReference>
<evidence type="ECO:0000313" key="2">
    <source>
        <dbReference type="EMBL" id="WFD10841.1"/>
    </source>
</evidence>
<keyword evidence="3" id="KW-1185">Reference proteome</keyword>
<accession>A0ABY8ED39</accession>
<dbReference type="EMBL" id="CP120733">
    <property type="protein sequence ID" value="WFD10841.1"/>
    <property type="molecule type" value="Genomic_DNA"/>
</dbReference>
<dbReference type="InterPro" id="IPR050336">
    <property type="entry name" value="Chromosome_partition/occlusion"/>
</dbReference>
<reference evidence="2 3" key="1">
    <citation type="submission" date="2023-03" db="EMBL/GenBank/DDBJ databases">
        <title>Complete genome sequence of Tepidibacter sp. SWIR-1, isolated from a deep-sea hydrothermal vent.</title>
        <authorList>
            <person name="Li X."/>
        </authorList>
    </citation>
    <scope>NUCLEOTIDE SEQUENCE [LARGE SCALE GENOMIC DNA]</scope>
    <source>
        <strain evidence="2 3">SWIR-1</strain>
    </source>
</reference>
<dbReference type="PANTHER" id="PTHR33375">
    <property type="entry name" value="CHROMOSOME-PARTITIONING PROTEIN PARB-RELATED"/>
    <property type="match status" value="1"/>
</dbReference>
<proteinExistence type="predicted"/>
<dbReference type="InterPro" id="IPR003115">
    <property type="entry name" value="ParB_N"/>
</dbReference>
<evidence type="ECO:0000259" key="1">
    <source>
        <dbReference type="SMART" id="SM00470"/>
    </source>
</evidence>
<dbReference type="Gene3D" id="1.10.10.2830">
    <property type="match status" value="1"/>
</dbReference>
<name>A0ABY8ED39_9FIRM</name>
<dbReference type="InterPro" id="IPR036086">
    <property type="entry name" value="ParB/Sulfiredoxin_sf"/>
</dbReference>
<dbReference type="SMART" id="SM00470">
    <property type="entry name" value="ParB"/>
    <property type="match status" value="1"/>
</dbReference>
<dbReference type="SUPFAM" id="SSF110849">
    <property type="entry name" value="ParB/Sulfiredoxin"/>
    <property type="match status" value="1"/>
</dbReference>
<dbReference type="RefSeq" id="WP_277732807.1">
    <property type="nucleotide sequence ID" value="NZ_CP120733.1"/>
</dbReference>
<protein>
    <submittedName>
        <fullName evidence="2">ParB N-terminal domain-containing protein</fullName>
    </submittedName>
</protein>
<dbReference type="Gene3D" id="3.90.1530.30">
    <property type="match status" value="1"/>
</dbReference>
<organism evidence="2 3">
    <name type="scientific">Tepidibacter hydrothermalis</name>
    <dbReference type="NCBI Taxonomy" id="3036126"/>
    <lineage>
        <taxon>Bacteria</taxon>
        <taxon>Bacillati</taxon>
        <taxon>Bacillota</taxon>
        <taxon>Clostridia</taxon>
        <taxon>Peptostreptococcales</taxon>
        <taxon>Peptostreptococcaceae</taxon>
        <taxon>Tepidibacter</taxon>
    </lineage>
</organism>
<dbReference type="Proteomes" id="UP001222800">
    <property type="component" value="Chromosome"/>
</dbReference>
<dbReference type="SUPFAM" id="SSF109709">
    <property type="entry name" value="KorB DNA-binding domain-like"/>
    <property type="match status" value="1"/>
</dbReference>